<dbReference type="RefSeq" id="WP_188841855.1">
    <property type="nucleotide sequence ID" value="NZ_BMOT01000007.1"/>
</dbReference>
<dbReference type="SUPFAM" id="SSF52833">
    <property type="entry name" value="Thioredoxin-like"/>
    <property type="match status" value="1"/>
</dbReference>
<evidence type="ECO:0000313" key="2">
    <source>
        <dbReference type="EMBL" id="MCL1117997.1"/>
    </source>
</evidence>
<reference evidence="2 3" key="1">
    <citation type="submission" date="2022-01" db="EMBL/GenBank/DDBJ databases">
        <title>Whole genome-based taxonomy of the Shewanellaceae.</title>
        <authorList>
            <person name="Martin-Rodriguez A.J."/>
        </authorList>
    </citation>
    <scope>NUCLEOTIDE SEQUENCE [LARGE SCALE GENOMIC DNA]</scope>
    <source>
        <strain evidence="2 3">JCM 17801</strain>
    </source>
</reference>
<dbReference type="PROSITE" id="PS51352">
    <property type="entry name" value="THIOREDOXIN_2"/>
    <property type="match status" value="1"/>
</dbReference>
<dbReference type="InterPro" id="IPR013740">
    <property type="entry name" value="Redoxin"/>
</dbReference>
<comment type="caution">
    <text evidence="2">The sequence shown here is derived from an EMBL/GenBank/DDBJ whole genome shotgun (WGS) entry which is preliminary data.</text>
</comment>
<dbReference type="EMBL" id="JAKILK010000006">
    <property type="protein sequence ID" value="MCL1117997.1"/>
    <property type="molecule type" value="Genomic_DNA"/>
</dbReference>
<protein>
    <submittedName>
        <fullName evidence="2">TlpA family protein disulfide reductase</fullName>
    </submittedName>
</protein>
<dbReference type="PANTHER" id="PTHR42852:SF18">
    <property type="entry name" value="CHROMOSOME UNDETERMINED SCAFFOLD_47, WHOLE GENOME SHOTGUN SEQUENCE"/>
    <property type="match status" value="1"/>
</dbReference>
<dbReference type="InterPro" id="IPR013766">
    <property type="entry name" value="Thioredoxin_domain"/>
</dbReference>
<evidence type="ECO:0000259" key="1">
    <source>
        <dbReference type="PROSITE" id="PS51352"/>
    </source>
</evidence>
<dbReference type="Gene3D" id="3.40.30.10">
    <property type="entry name" value="Glutaredoxin"/>
    <property type="match status" value="1"/>
</dbReference>
<dbReference type="InterPro" id="IPR050553">
    <property type="entry name" value="Thioredoxin_ResA/DsbE_sf"/>
</dbReference>
<keyword evidence="3" id="KW-1185">Reference proteome</keyword>
<dbReference type="Proteomes" id="UP001203212">
    <property type="component" value="Unassembled WGS sequence"/>
</dbReference>
<dbReference type="CDD" id="cd02966">
    <property type="entry name" value="TlpA_like_family"/>
    <property type="match status" value="1"/>
</dbReference>
<organism evidence="2 3">
    <name type="scientific">Shewanella aestuarii</name>
    <dbReference type="NCBI Taxonomy" id="1028752"/>
    <lineage>
        <taxon>Bacteria</taxon>
        <taxon>Pseudomonadati</taxon>
        <taxon>Pseudomonadota</taxon>
        <taxon>Gammaproteobacteria</taxon>
        <taxon>Alteromonadales</taxon>
        <taxon>Shewanellaceae</taxon>
        <taxon>Shewanella</taxon>
    </lineage>
</organism>
<gene>
    <name evidence="2" type="ORF">L2689_12195</name>
</gene>
<dbReference type="PANTHER" id="PTHR42852">
    <property type="entry name" value="THIOL:DISULFIDE INTERCHANGE PROTEIN DSBE"/>
    <property type="match status" value="1"/>
</dbReference>
<proteinExistence type="predicted"/>
<feature type="domain" description="Thioredoxin" evidence="1">
    <location>
        <begin position="35"/>
        <end position="175"/>
    </location>
</feature>
<sequence length="176" mass="19800">MPAIHYQVSLLSFQKAVNALCLCFSALWFITFAHTSIAAPGLNYTVQNAQGETVNLSEFAGKVVYVDFWSSWCGPCRKSFPWMNEMHTKYAAKGFAVVAINLDVEPELAAQFLTKLPASFPVRYNPEGDVAKSFELQGMPSSFLFNRQGELVQQHVGFYDDKKALYEQEILQLLVE</sequence>
<dbReference type="Pfam" id="PF08534">
    <property type="entry name" value="Redoxin"/>
    <property type="match status" value="1"/>
</dbReference>
<dbReference type="InterPro" id="IPR036249">
    <property type="entry name" value="Thioredoxin-like_sf"/>
</dbReference>
<accession>A0ABT0L3J4</accession>
<name>A0ABT0L3J4_9GAMM</name>
<evidence type="ECO:0000313" key="3">
    <source>
        <dbReference type="Proteomes" id="UP001203212"/>
    </source>
</evidence>